<organism evidence="2 3">
    <name type="scientific">Acanthamoeba castellanii (strain ATCC 30010 / Neff)</name>
    <dbReference type="NCBI Taxonomy" id="1257118"/>
    <lineage>
        <taxon>Eukaryota</taxon>
        <taxon>Amoebozoa</taxon>
        <taxon>Discosea</taxon>
        <taxon>Longamoebia</taxon>
        <taxon>Centramoebida</taxon>
        <taxon>Acanthamoebidae</taxon>
        <taxon>Acanthamoeba</taxon>
    </lineage>
</organism>
<reference evidence="2 3" key="1">
    <citation type="journal article" date="2013" name="Genome Biol.">
        <title>Genome of Acanthamoeba castellanii highlights extensive lateral gene transfer and early evolution of tyrosine kinase signaling.</title>
        <authorList>
            <person name="Clarke M."/>
            <person name="Lohan A.J."/>
            <person name="Liu B."/>
            <person name="Lagkouvardos I."/>
            <person name="Roy S."/>
            <person name="Zafar N."/>
            <person name="Bertelli C."/>
            <person name="Schilde C."/>
            <person name="Kianianmomeni A."/>
            <person name="Burglin T.R."/>
            <person name="Frech C."/>
            <person name="Turcotte B."/>
            <person name="Kopec K.O."/>
            <person name="Synnott J.M."/>
            <person name="Choo C."/>
            <person name="Paponov I."/>
            <person name="Finkler A."/>
            <person name="Soon Heng Tan C."/>
            <person name="Hutchins A.P."/>
            <person name="Weinmeier T."/>
            <person name="Rattei T."/>
            <person name="Chu J.S."/>
            <person name="Gimenez G."/>
            <person name="Irimia M."/>
            <person name="Rigden D.J."/>
            <person name="Fitzpatrick D.A."/>
            <person name="Lorenzo-Morales J."/>
            <person name="Bateman A."/>
            <person name="Chiu C.H."/>
            <person name="Tang P."/>
            <person name="Hegemann P."/>
            <person name="Fromm H."/>
            <person name="Raoult D."/>
            <person name="Greub G."/>
            <person name="Miranda-Saavedra D."/>
            <person name="Chen N."/>
            <person name="Nash P."/>
            <person name="Ginger M.L."/>
            <person name="Horn M."/>
            <person name="Schaap P."/>
            <person name="Caler L."/>
            <person name="Loftus B."/>
        </authorList>
    </citation>
    <scope>NUCLEOTIDE SEQUENCE [LARGE SCALE GENOMIC DNA]</scope>
    <source>
        <strain evidence="2 3">Neff</strain>
    </source>
</reference>
<evidence type="ECO:0000256" key="1">
    <source>
        <dbReference type="SAM" id="MobiDB-lite"/>
    </source>
</evidence>
<dbReference type="VEuPathDB" id="AmoebaDB:ACA1_265940"/>
<dbReference type="GeneID" id="14920147"/>
<name>L8H1H9_ACACF</name>
<keyword evidence="3" id="KW-1185">Reference proteome</keyword>
<feature type="region of interest" description="Disordered" evidence="1">
    <location>
        <begin position="1"/>
        <end position="47"/>
    </location>
</feature>
<dbReference type="Proteomes" id="UP000011083">
    <property type="component" value="Unassembled WGS sequence"/>
</dbReference>
<dbReference type="EMBL" id="KB007933">
    <property type="protein sequence ID" value="ELR19369.1"/>
    <property type="molecule type" value="Genomic_DNA"/>
</dbReference>
<dbReference type="AlphaFoldDB" id="L8H1H9"/>
<accession>L8H1H9</accession>
<gene>
    <name evidence="2" type="ORF">ACA1_265940</name>
</gene>
<evidence type="ECO:0000313" key="2">
    <source>
        <dbReference type="EMBL" id="ELR19369.1"/>
    </source>
</evidence>
<feature type="compositionally biased region" description="Basic residues" evidence="1">
    <location>
        <begin position="17"/>
        <end position="26"/>
    </location>
</feature>
<sequence>MSEGELSAGPAAPPPRRIAKRTKPRRRLIDEMPEVEPNTEEANGTPLPELAQETDAMLQAEAAQELAERLDTLRQLANELDHDRWRLPEGPTTLL</sequence>
<proteinExistence type="predicted"/>
<dbReference type="KEGG" id="acan:ACA1_265940"/>
<protein>
    <submittedName>
        <fullName evidence="2">Uncharacterized protein</fullName>
    </submittedName>
</protein>
<dbReference type="RefSeq" id="XP_004341454.1">
    <property type="nucleotide sequence ID" value="XM_004341406.1"/>
</dbReference>
<evidence type="ECO:0000313" key="3">
    <source>
        <dbReference type="Proteomes" id="UP000011083"/>
    </source>
</evidence>